<dbReference type="OrthoDB" id="1677843at2"/>
<dbReference type="SUPFAM" id="SSF109604">
    <property type="entry name" value="HD-domain/PDEase-like"/>
    <property type="match status" value="1"/>
</dbReference>
<evidence type="ECO:0000259" key="1">
    <source>
        <dbReference type="PROSITE" id="PS51832"/>
    </source>
</evidence>
<organism evidence="2 3">
    <name type="scientific">Anaerospora hongkongensis</name>
    <dbReference type="NCBI Taxonomy" id="244830"/>
    <lineage>
        <taxon>Bacteria</taxon>
        <taxon>Bacillati</taxon>
        <taxon>Bacillota</taxon>
        <taxon>Negativicutes</taxon>
        <taxon>Selenomonadales</taxon>
        <taxon>Sporomusaceae</taxon>
        <taxon>Anaerospora</taxon>
    </lineage>
</organism>
<comment type="caution">
    <text evidence="2">The sequence shown here is derived from an EMBL/GenBank/DDBJ whole genome shotgun (WGS) entry which is preliminary data.</text>
</comment>
<dbReference type="InterPro" id="IPR037522">
    <property type="entry name" value="HD_GYP_dom"/>
</dbReference>
<dbReference type="EMBL" id="SLUI01000007">
    <property type="protein sequence ID" value="TCL36877.1"/>
    <property type="molecule type" value="Genomic_DNA"/>
</dbReference>
<dbReference type="RefSeq" id="WP_132080472.1">
    <property type="nucleotide sequence ID" value="NZ_SLUI01000007.1"/>
</dbReference>
<evidence type="ECO:0000313" key="2">
    <source>
        <dbReference type="EMBL" id="TCL36877.1"/>
    </source>
</evidence>
<dbReference type="PANTHER" id="PTHR43155:SF2">
    <property type="entry name" value="CYCLIC DI-GMP PHOSPHODIESTERASE PA4108"/>
    <property type="match status" value="1"/>
</dbReference>
<dbReference type="InterPro" id="IPR003607">
    <property type="entry name" value="HD/PDEase_dom"/>
</dbReference>
<dbReference type="NCBIfam" id="TIGR00277">
    <property type="entry name" value="HDIG"/>
    <property type="match status" value="1"/>
</dbReference>
<protein>
    <submittedName>
        <fullName evidence="2">Putative nucleotidyltransferase with HDIG domain</fullName>
    </submittedName>
</protein>
<name>A0A4R1PWN4_9FIRM</name>
<dbReference type="CDD" id="cd00077">
    <property type="entry name" value="HDc"/>
    <property type="match status" value="1"/>
</dbReference>
<dbReference type="Pfam" id="PF13487">
    <property type="entry name" value="HD_5"/>
    <property type="match status" value="1"/>
</dbReference>
<reference evidence="2 3" key="1">
    <citation type="submission" date="2019-03" db="EMBL/GenBank/DDBJ databases">
        <title>Genomic Encyclopedia of Type Strains, Phase IV (KMG-IV): sequencing the most valuable type-strain genomes for metagenomic binning, comparative biology and taxonomic classification.</title>
        <authorList>
            <person name="Goeker M."/>
        </authorList>
    </citation>
    <scope>NUCLEOTIDE SEQUENCE [LARGE SCALE GENOMIC DNA]</scope>
    <source>
        <strain evidence="2 3">DSM 15969</strain>
    </source>
</reference>
<sequence length="326" mass="36643">MSYLHLSELKAGMTLNQKVESPDGKIIFGQGTVVNDYFLSCLKGWNVEGAEVAEEAMEFDFAEIEKIISTVTLGLFDNQVLTKQTQTTAELHSEIEAELKRIFLLTRYHGAVPLESMISLVNKKIYPSISRHDSFEQLHVYAAAGDYLYRHALDVALISGYLGRWLGYGNQDIWNLTLAGLVHDIGKTRIQFEMISKSGRLNSEEFKIAKNHVTCSYQLLAQTELVPTVVLKAVLEHHEKLDGSGYPYCLRGTEITMLARIIAVADIYDALISNRYYRKGISPQEAVEIMVFQMANQLDTHVLACLIEKLADFGMIKIPVLYNSAI</sequence>
<dbReference type="Gene3D" id="1.10.3210.10">
    <property type="entry name" value="Hypothetical protein af1432"/>
    <property type="match status" value="1"/>
</dbReference>
<accession>A0A4R1PWN4</accession>
<keyword evidence="2" id="KW-0808">Transferase</keyword>
<dbReference type="GO" id="GO:0016740">
    <property type="term" value="F:transferase activity"/>
    <property type="evidence" value="ECO:0007669"/>
    <property type="project" value="UniProtKB-KW"/>
</dbReference>
<dbReference type="InterPro" id="IPR006675">
    <property type="entry name" value="HDIG_dom"/>
</dbReference>
<gene>
    <name evidence="2" type="ORF">EV210_107141</name>
</gene>
<dbReference type="SMART" id="SM00471">
    <property type="entry name" value="HDc"/>
    <property type="match status" value="1"/>
</dbReference>
<feature type="domain" description="HD-GYP" evidence="1">
    <location>
        <begin position="126"/>
        <end position="322"/>
    </location>
</feature>
<dbReference type="PANTHER" id="PTHR43155">
    <property type="entry name" value="CYCLIC DI-GMP PHOSPHODIESTERASE PA4108-RELATED"/>
    <property type="match status" value="1"/>
</dbReference>
<dbReference type="PROSITE" id="PS51832">
    <property type="entry name" value="HD_GYP"/>
    <property type="match status" value="1"/>
</dbReference>
<proteinExistence type="predicted"/>
<evidence type="ECO:0000313" key="3">
    <source>
        <dbReference type="Proteomes" id="UP000295063"/>
    </source>
</evidence>
<dbReference type="AlphaFoldDB" id="A0A4R1PWN4"/>
<keyword evidence="3" id="KW-1185">Reference proteome</keyword>
<dbReference type="Proteomes" id="UP000295063">
    <property type="component" value="Unassembled WGS sequence"/>
</dbReference>